<keyword evidence="3" id="KW-1185">Reference proteome</keyword>
<organism evidence="2 3">
    <name type="scientific">Tanacetum coccineum</name>
    <dbReference type="NCBI Taxonomy" id="301880"/>
    <lineage>
        <taxon>Eukaryota</taxon>
        <taxon>Viridiplantae</taxon>
        <taxon>Streptophyta</taxon>
        <taxon>Embryophyta</taxon>
        <taxon>Tracheophyta</taxon>
        <taxon>Spermatophyta</taxon>
        <taxon>Magnoliopsida</taxon>
        <taxon>eudicotyledons</taxon>
        <taxon>Gunneridae</taxon>
        <taxon>Pentapetalae</taxon>
        <taxon>asterids</taxon>
        <taxon>campanulids</taxon>
        <taxon>Asterales</taxon>
        <taxon>Asteraceae</taxon>
        <taxon>Asteroideae</taxon>
        <taxon>Anthemideae</taxon>
        <taxon>Anthemidinae</taxon>
        <taxon>Tanacetum</taxon>
    </lineage>
</organism>
<dbReference type="Proteomes" id="UP001151760">
    <property type="component" value="Unassembled WGS sequence"/>
</dbReference>
<accession>A0ABQ4XSC3</accession>
<name>A0ABQ4XSC3_9ASTR</name>
<comment type="caution">
    <text evidence="2">The sequence shown here is derived from an EMBL/GenBank/DDBJ whole genome shotgun (WGS) entry which is preliminary data.</text>
</comment>
<sequence length="111" mass="13058">MSLPPPWKYITPKDLPALPKMEEYVVFSVRSLLWGNRNGYQRRLNAPDNVLYWKLSKGNIPVMENNALRKARREVAKYDKNIKEAEVKADHQRRREGLAELPDDNQHFVVK</sequence>
<evidence type="ECO:0000256" key="1">
    <source>
        <dbReference type="SAM" id="MobiDB-lite"/>
    </source>
</evidence>
<evidence type="ECO:0000313" key="2">
    <source>
        <dbReference type="EMBL" id="GJS68280.1"/>
    </source>
</evidence>
<reference evidence="2" key="1">
    <citation type="journal article" date="2022" name="Int. J. Mol. Sci.">
        <title>Draft Genome of Tanacetum Coccineum: Genomic Comparison of Closely Related Tanacetum-Family Plants.</title>
        <authorList>
            <person name="Yamashiro T."/>
            <person name="Shiraishi A."/>
            <person name="Nakayama K."/>
            <person name="Satake H."/>
        </authorList>
    </citation>
    <scope>NUCLEOTIDE SEQUENCE</scope>
</reference>
<reference evidence="2" key="2">
    <citation type="submission" date="2022-01" db="EMBL/GenBank/DDBJ databases">
        <authorList>
            <person name="Yamashiro T."/>
            <person name="Shiraishi A."/>
            <person name="Satake H."/>
            <person name="Nakayama K."/>
        </authorList>
    </citation>
    <scope>NUCLEOTIDE SEQUENCE</scope>
</reference>
<feature type="compositionally biased region" description="Basic and acidic residues" evidence="1">
    <location>
        <begin position="83"/>
        <end position="98"/>
    </location>
</feature>
<feature type="region of interest" description="Disordered" evidence="1">
    <location>
        <begin position="83"/>
        <end position="111"/>
    </location>
</feature>
<dbReference type="EMBL" id="BQNB010009778">
    <property type="protein sequence ID" value="GJS68280.1"/>
    <property type="molecule type" value="Genomic_DNA"/>
</dbReference>
<proteinExistence type="predicted"/>
<protein>
    <submittedName>
        <fullName evidence="2">Uncharacterized protein</fullName>
    </submittedName>
</protein>
<evidence type="ECO:0000313" key="3">
    <source>
        <dbReference type="Proteomes" id="UP001151760"/>
    </source>
</evidence>
<gene>
    <name evidence="2" type="ORF">Tco_0682845</name>
</gene>